<dbReference type="AlphaFoldDB" id="A0A1I2W2L1"/>
<evidence type="ECO:0000313" key="2">
    <source>
        <dbReference type="EMBL" id="SFG95630.1"/>
    </source>
</evidence>
<reference evidence="3" key="1">
    <citation type="submission" date="2016-10" db="EMBL/GenBank/DDBJ databases">
        <authorList>
            <person name="Varghese N."/>
            <person name="Submissions S."/>
        </authorList>
    </citation>
    <scope>NUCLEOTIDE SEQUENCE [LARGE SCALE GENOMIC DNA]</scope>
    <source>
        <strain evidence="3">CGMCC 1.7739</strain>
    </source>
</reference>
<gene>
    <name evidence="2" type="ORF">SAMN04488063_3407</name>
</gene>
<sequence length="53" mass="6045">MCNRHVAHMIADYEAARLDEDEEESDKSESRDAEQPTGDQSGLLATLRRRLAR</sequence>
<accession>A0A1I2W2L1</accession>
<protein>
    <submittedName>
        <fullName evidence="2">Uncharacterized protein</fullName>
    </submittedName>
</protein>
<evidence type="ECO:0000313" key="3">
    <source>
        <dbReference type="Proteomes" id="UP000198876"/>
    </source>
</evidence>
<feature type="region of interest" description="Disordered" evidence="1">
    <location>
        <begin position="1"/>
        <end position="53"/>
    </location>
</feature>
<evidence type="ECO:0000256" key="1">
    <source>
        <dbReference type="SAM" id="MobiDB-lite"/>
    </source>
</evidence>
<proteinExistence type="predicted"/>
<dbReference type="STRING" id="553467.SAMN04488063_3407"/>
<organism evidence="2 3">
    <name type="scientific">Halopelagius inordinatus</name>
    <dbReference type="NCBI Taxonomy" id="553467"/>
    <lineage>
        <taxon>Archaea</taxon>
        <taxon>Methanobacteriati</taxon>
        <taxon>Methanobacteriota</taxon>
        <taxon>Stenosarchaea group</taxon>
        <taxon>Halobacteria</taxon>
        <taxon>Halobacteriales</taxon>
        <taxon>Haloferacaceae</taxon>
    </lineage>
</organism>
<name>A0A1I2W2L1_9EURY</name>
<dbReference type="EMBL" id="FOOQ01000007">
    <property type="protein sequence ID" value="SFG95630.1"/>
    <property type="molecule type" value="Genomic_DNA"/>
</dbReference>
<dbReference type="Proteomes" id="UP000198876">
    <property type="component" value="Unassembled WGS sequence"/>
</dbReference>
<keyword evidence="3" id="KW-1185">Reference proteome</keyword>